<evidence type="ECO:0000313" key="3">
    <source>
        <dbReference type="Proteomes" id="UP001374803"/>
    </source>
</evidence>
<accession>A0ABZ2KZ10</accession>
<proteinExistence type="predicted"/>
<dbReference type="Proteomes" id="UP001374803">
    <property type="component" value="Chromosome"/>
</dbReference>
<dbReference type="InterPro" id="IPR015020">
    <property type="entry name" value="Rv2525c-like_Glyco_Hydro-like"/>
</dbReference>
<keyword evidence="3" id="KW-1185">Reference proteome</keyword>
<dbReference type="PROSITE" id="PS51257">
    <property type="entry name" value="PROKAR_LIPOPROTEIN"/>
    <property type="match status" value="1"/>
</dbReference>
<evidence type="ECO:0000259" key="1">
    <source>
        <dbReference type="Pfam" id="PF08924"/>
    </source>
</evidence>
<gene>
    <name evidence="2" type="ORF">LVJ94_41285</name>
</gene>
<evidence type="ECO:0000313" key="2">
    <source>
        <dbReference type="EMBL" id="WXB03325.1"/>
    </source>
</evidence>
<dbReference type="InterPro" id="IPR017853">
    <property type="entry name" value="GH"/>
</dbReference>
<feature type="domain" description="Rv2525c-like glycoside hydrolase-like" evidence="1">
    <location>
        <begin position="61"/>
        <end position="228"/>
    </location>
</feature>
<dbReference type="Gene3D" id="3.20.20.80">
    <property type="entry name" value="Glycosidases"/>
    <property type="match status" value="1"/>
</dbReference>
<protein>
    <submittedName>
        <fullName evidence="2">DUF1906 domain-containing protein</fullName>
    </submittedName>
</protein>
<reference evidence="2" key="1">
    <citation type="submission" date="2021-12" db="EMBL/GenBank/DDBJ databases">
        <title>Discovery of the Pendulisporaceae a myxobacterial family with distinct sporulation behavior and unique specialized metabolism.</title>
        <authorList>
            <person name="Garcia R."/>
            <person name="Popoff A."/>
            <person name="Bader C.D."/>
            <person name="Loehr J."/>
            <person name="Walesch S."/>
            <person name="Walt C."/>
            <person name="Boldt J."/>
            <person name="Bunk B."/>
            <person name="Haeckl F.J.F.P.J."/>
            <person name="Gunesch A.P."/>
            <person name="Birkelbach J."/>
            <person name="Nuebel U."/>
            <person name="Pietschmann T."/>
            <person name="Bach T."/>
            <person name="Mueller R."/>
        </authorList>
    </citation>
    <scope>NUCLEOTIDE SEQUENCE</scope>
    <source>
        <strain evidence="2">MSr11367</strain>
    </source>
</reference>
<dbReference type="SUPFAM" id="SSF51445">
    <property type="entry name" value="(Trans)glycosidases"/>
    <property type="match status" value="1"/>
</dbReference>
<name>A0ABZ2KZ10_9BACT</name>
<dbReference type="RefSeq" id="WP_394832955.1">
    <property type="nucleotide sequence ID" value="NZ_CP089929.1"/>
</dbReference>
<dbReference type="EMBL" id="CP089983">
    <property type="protein sequence ID" value="WXB03325.1"/>
    <property type="molecule type" value="Genomic_DNA"/>
</dbReference>
<organism evidence="2 3">
    <name type="scientific">Pendulispora rubella</name>
    <dbReference type="NCBI Taxonomy" id="2741070"/>
    <lineage>
        <taxon>Bacteria</taxon>
        <taxon>Pseudomonadati</taxon>
        <taxon>Myxococcota</taxon>
        <taxon>Myxococcia</taxon>
        <taxon>Myxococcales</taxon>
        <taxon>Sorangiineae</taxon>
        <taxon>Pendulisporaceae</taxon>
        <taxon>Pendulispora</taxon>
    </lineage>
</organism>
<dbReference type="Pfam" id="PF08924">
    <property type="entry name" value="Rv2525c_GlyHyd-like"/>
    <property type="match status" value="1"/>
</dbReference>
<sequence>MQLRSVFVFFGWTVFTASGFSMSGCASDADTDDTGAGSSSQEIALRRGVDYSWSRPSPSGLRSAGYTFAVRYLSYDTSSSHGKILFKPEADALNAAGVDVVANWEWGADDALDGYNGGVEDAREALRVANNAGMPAGRPIYFSVDFDATAGQQATINAYFDGVISVLGKNRVGGYGGYYVIKRLFDAGKIAWGWQTYAWSGGQWDSRAQLRQVQNGVVVAGGEVDIDEAFTEDFGQWHPSGGGGGGGGDCSVHDDHRLYCGNTTGAAMRATMAGSSAVVNHLQTSPSWFDCWGTGEQHAGGNTTWYHTLGDDTSTWGWLPGVNLNTTSAFDADPSAHGLPRCGLPPSSCAVQGDGKLHCGNTAGAAMYASTSSSSSVVNHLRTTPSWFDCWGTGEQHAGGNTTWYHTLGDDNGNWGWVPAVNLNTSSGFDGNPSYNGLKKCN</sequence>